<proteinExistence type="predicted"/>
<keyword evidence="1" id="KW-1133">Transmembrane helix</keyword>
<comment type="caution">
    <text evidence="2">The sequence shown here is derived from an EMBL/GenBank/DDBJ whole genome shotgun (WGS) entry which is preliminary data.</text>
</comment>
<dbReference type="Proteomes" id="UP000298416">
    <property type="component" value="Unassembled WGS sequence"/>
</dbReference>
<reference evidence="2" key="2">
    <citation type="submission" date="2020-08" db="EMBL/GenBank/DDBJ databases">
        <title>Plant Genome Project.</title>
        <authorList>
            <person name="Zhang R.-G."/>
        </authorList>
    </citation>
    <scope>NUCLEOTIDE SEQUENCE</scope>
    <source>
        <strain evidence="2">Huo1</strain>
        <tissue evidence="2">Leaf</tissue>
    </source>
</reference>
<evidence type="ECO:0000313" key="3">
    <source>
        <dbReference type="Proteomes" id="UP000298416"/>
    </source>
</evidence>
<protein>
    <submittedName>
        <fullName evidence="2">Uncharacterized protein</fullName>
    </submittedName>
</protein>
<gene>
    <name evidence="2" type="ORF">SASPL_103877</name>
</gene>
<keyword evidence="3" id="KW-1185">Reference proteome</keyword>
<accession>A0A8X9A773</accession>
<sequence>MASNKNLLVLFTVLSIAQLLFLPRSALSIPFVVFHGDFSTVMMDLLLLFISVAFLLC</sequence>
<keyword evidence="1" id="KW-0472">Membrane</keyword>
<evidence type="ECO:0000313" key="2">
    <source>
        <dbReference type="EMBL" id="KAG6432302.1"/>
    </source>
</evidence>
<dbReference type="EMBL" id="PNBA02000002">
    <property type="protein sequence ID" value="KAG6432302.1"/>
    <property type="molecule type" value="Genomic_DNA"/>
</dbReference>
<evidence type="ECO:0000256" key="1">
    <source>
        <dbReference type="SAM" id="Phobius"/>
    </source>
</evidence>
<keyword evidence="1" id="KW-0812">Transmembrane</keyword>
<organism evidence="2">
    <name type="scientific">Salvia splendens</name>
    <name type="common">Scarlet sage</name>
    <dbReference type="NCBI Taxonomy" id="180675"/>
    <lineage>
        <taxon>Eukaryota</taxon>
        <taxon>Viridiplantae</taxon>
        <taxon>Streptophyta</taxon>
        <taxon>Embryophyta</taxon>
        <taxon>Tracheophyta</taxon>
        <taxon>Spermatophyta</taxon>
        <taxon>Magnoliopsida</taxon>
        <taxon>eudicotyledons</taxon>
        <taxon>Gunneridae</taxon>
        <taxon>Pentapetalae</taxon>
        <taxon>asterids</taxon>
        <taxon>lamiids</taxon>
        <taxon>Lamiales</taxon>
        <taxon>Lamiaceae</taxon>
        <taxon>Nepetoideae</taxon>
        <taxon>Mentheae</taxon>
        <taxon>Salviinae</taxon>
        <taxon>Salvia</taxon>
        <taxon>Salvia subgen. Calosphace</taxon>
        <taxon>core Calosphace</taxon>
    </lineage>
</organism>
<name>A0A8X9A773_SALSN</name>
<dbReference type="AlphaFoldDB" id="A0A8X9A773"/>
<reference evidence="2" key="1">
    <citation type="submission" date="2018-01" db="EMBL/GenBank/DDBJ databases">
        <authorList>
            <person name="Mao J.F."/>
        </authorList>
    </citation>
    <scope>NUCLEOTIDE SEQUENCE</scope>
    <source>
        <strain evidence="2">Huo1</strain>
        <tissue evidence="2">Leaf</tissue>
    </source>
</reference>
<feature type="transmembrane region" description="Helical" evidence="1">
    <location>
        <begin position="38"/>
        <end position="56"/>
    </location>
</feature>